<dbReference type="CDD" id="cd11386">
    <property type="entry name" value="MCP_signal"/>
    <property type="match status" value="1"/>
</dbReference>
<dbReference type="PANTHER" id="PTHR32089:SF112">
    <property type="entry name" value="LYSOZYME-LIKE PROTEIN-RELATED"/>
    <property type="match status" value="1"/>
</dbReference>
<feature type="transmembrane region" description="Helical" evidence="9">
    <location>
        <begin position="185"/>
        <end position="203"/>
    </location>
</feature>
<dbReference type="InterPro" id="IPR003660">
    <property type="entry name" value="HAMP_dom"/>
</dbReference>
<evidence type="ECO:0000256" key="7">
    <source>
        <dbReference type="ARBA" id="ARBA00029447"/>
    </source>
</evidence>
<dbReference type="AlphaFoldDB" id="A0AA96LRM9"/>
<dbReference type="RefSeq" id="WP_314801954.1">
    <property type="nucleotide sequence ID" value="NZ_CP130319.1"/>
</dbReference>
<dbReference type="EMBL" id="CP130319">
    <property type="protein sequence ID" value="WNR45311.1"/>
    <property type="molecule type" value="Genomic_DNA"/>
</dbReference>
<dbReference type="Proteomes" id="UP001304650">
    <property type="component" value="Chromosome"/>
</dbReference>
<sequence>MKLHSVTTKIMVAFLIVLSFFTITINYYVDKQVKEKFVLAAQNKLTSDLAMSTALLNMKYPGSWNVEGNKLIKGHTIMNDNSEIVDEIGKLTGDTVTIFMGDTRITTNVQKDGKRAVGTKVSDAVKDVVLKTGATYRGEADVLGTINETIYVPIQNESGEIIGIFYVGVPKKPFDVFAQSISNKIYKISGITLILSLLCSYLISRPTILSIRRLVIATKQIANKDLTQKIQIRSRDEIGELAQSFENMRMNLLVMLSELGDISTNLKENSHYLTEATIQTEQASNEVSKAIQHVASGVTEQTFHTQSIENKMNHTLIEVQKGEKKAEDMFDYAVHSYEVAIKGEQSLKQTIDHLLGVSETVKVATDSIQRLGKRSDEIGGVIQVISDIANQTNLLALNASIEAARAGESGRGFTVVAAEVKKLAEQCKASAGQITELIHGIQADTSITVNMMEDNLDAVEEQVSIISLSGQALQEIVENTSITKENAANLKLTFNNLVEQAEEVKESIQRVAQLVESTAAVGEEVAASSEEQLASANEISSVTKGVMFIANNLNRKVEEFTIK</sequence>
<evidence type="ECO:0000259" key="11">
    <source>
        <dbReference type="PROSITE" id="PS50885"/>
    </source>
</evidence>
<keyword evidence="4 9" id="KW-1133">Transmembrane helix</keyword>
<gene>
    <name evidence="12" type="ORF">MJB10_04015</name>
</gene>
<dbReference type="InterPro" id="IPR029151">
    <property type="entry name" value="Sensor-like_sf"/>
</dbReference>
<keyword evidence="5 9" id="KW-0472">Membrane</keyword>
<evidence type="ECO:0000256" key="5">
    <source>
        <dbReference type="ARBA" id="ARBA00023136"/>
    </source>
</evidence>
<evidence type="ECO:0000256" key="4">
    <source>
        <dbReference type="ARBA" id="ARBA00022989"/>
    </source>
</evidence>
<comment type="similarity">
    <text evidence="7">Belongs to the methyl-accepting chemotaxis (MCP) protein family.</text>
</comment>
<dbReference type="SUPFAM" id="SSF58104">
    <property type="entry name" value="Methyl-accepting chemotaxis protein (MCP) signaling domain"/>
    <property type="match status" value="1"/>
</dbReference>
<evidence type="ECO:0000256" key="3">
    <source>
        <dbReference type="ARBA" id="ARBA00022692"/>
    </source>
</evidence>
<feature type="transmembrane region" description="Helical" evidence="9">
    <location>
        <begin position="6"/>
        <end position="29"/>
    </location>
</feature>
<dbReference type="Gene3D" id="1.10.287.950">
    <property type="entry name" value="Methyl-accepting chemotaxis protein"/>
    <property type="match status" value="1"/>
</dbReference>
<evidence type="ECO:0000259" key="10">
    <source>
        <dbReference type="PROSITE" id="PS50111"/>
    </source>
</evidence>
<dbReference type="Pfam" id="PF17202">
    <property type="entry name" value="sCache_3_3"/>
    <property type="match status" value="1"/>
</dbReference>
<feature type="domain" description="Methyl-accepting transducer" evidence="10">
    <location>
        <begin position="276"/>
        <end position="526"/>
    </location>
</feature>
<dbReference type="GO" id="GO:0007165">
    <property type="term" value="P:signal transduction"/>
    <property type="evidence" value="ECO:0007669"/>
    <property type="project" value="UniProtKB-KW"/>
</dbReference>
<evidence type="ECO:0000256" key="6">
    <source>
        <dbReference type="ARBA" id="ARBA00023224"/>
    </source>
</evidence>
<protein>
    <submittedName>
        <fullName evidence="12">Methyl-accepting chemotaxis protein</fullName>
    </submittedName>
</protein>
<evidence type="ECO:0000256" key="1">
    <source>
        <dbReference type="ARBA" id="ARBA00004651"/>
    </source>
</evidence>
<dbReference type="SUPFAM" id="SSF103190">
    <property type="entry name" value="Sensory domain-like"/>
    <property type="match status" value="1"/>
</dbReference>
<feature type="domain" description="HAMP" evidence="11">
    <location>
        <begin position="205"/>
        <end position="257"/>
    </location>
</feature>
<keyword evidence="6 8" id="KW-0807">Transducer</keyword>
<evidence type="ECO:0000256" key="8">
    <source>
        <dbReference type="PROSITE-ProRule" id="PRU00284"/>
    </source>
</evidence>
<evidence type="ECO:0000313" key="12">
    <source>
        <dbReference type="EMBL" id="WNR45311.1"/>
    </source>
</evidence>
<organism evidence="12 13">
    <name type="scientific">Paenibacillus roseopurpureus</name>
    <dbReference type="NCBI Taxonomy" id="2918901"/>
    <lineage>
        <taxon>Bacteria</taxon>
        <taxon>Bacillati</taxon>
        <taxon>Bacillota</taxon>
        <taxon>Bacilli</taxon>
        <taxon>Bacillales</taxon>
        <taxon>Paenibacillaceae</taxon>
        <taxon>Paenibacillus</taxon>
    </lineage>
</organism>
<dbReference type="PROSITE" id="PS50885">
    <property type="entry name" value="HAMP"/>
    <property type="match status" value="1"/>
</dbReference>
<proteinExistence type="inferred from homology"/>
<dbReference type="PANTHER" id="PTHR32089">
    <property type="entry name" value="METHYL-ACCEPTING CHEMOTAXIS PROTEIN MCPB"/>
    <property type="match status" value="1"/>
</dbReference>
<accession>A0AA96LRM9</accession>
<dbReference type="PROSITE" id="PS50111">
    <property type="entry name" value="CHEMOTAXIS_TRANSDUC_2"/>
    <property type="match status" value="1"/>
</dbReference>
<evidence type="ECO:0000256" key="2">
    <source>
        <dbReference type="ARBA" id="ARBA00022475"/>
    </source>
</evidence>
<keyword evidence="13" id="KW-1185">Reference proteome</keyword>
<dbReference type="Pfam" id="PF00015">
    <property type="entry name" value="MCPsignal"/>
    <property type="match status" value="1"/>
</dbReference>
<reference evidence="12" key="1">
    <citation type="submission" date="2022-02" db="EMBL/GenBank/DDBJ databases">
        <title>Paenibacillus sp. MBLB1832 Whole Genome Shotgun Sequencing.</title>
        <authorList>
            <person name="Hwang C.Y."/>
            <person name="Cho E.-S."/>
            <person name="Seo M.-J."/>
        </authorList>
    </citation>
    <scope>NUCLEOTIDE SEQUENCE</scope>
    <source>
        <strain evidence="12">MBLB1832</strain>
    </source>
</reference>
<comment type="subcellular location">
    <subcellularLocation>
        <location evidence="1">Cell membrane</location>
        <topology evidence="1">Multi-pass membrane protein</topology>
    </subcellularLocation>
</comment>
<evidence type="ECO:0000313" key="13">
    <source>
        <dbReference type="Proteomes" id="UP001304650"/>
    </source>
</evidence>
<dbReference type="Pfam" id="PF00672">
    <property type="entry name" value="HAMP"/>
    <property type="match status" value="1"/>
</dbReference>
<dbReference type="CDD" id="cd06225">
    <property type="entry name" value="HAMP"/>
    <property type="match status" value="1"/>
</dbReference>
<dbReference type="InterPro" id="IPR033463">
    <property type="entry name" value="sCache_3"/>
</dbReference>
<evidence type="ECO:0000256" key="9">
    <source>
        <dbReference type="SAM" id="Phobius"/>
    </source>
</evidence>
<dbReference type="SMART" id="SM00304">
    <property type="entry name" value="HAMP"/>
    <property type="match status" value="1"/>
</dbReference>
<name>A0AA96LRM9_9BACL</name>
<dbReference type="KEGG" id="proo:MJB10_04015"/>
<dbReference type="Gene3D" id="1.10.8.500">
    <property type="entry name" value="HAMP domain in histidine kinase"/>
    <property type="match status" value="1"/>
</dbReference>
<dbReference type="GO" id="GO:0005886">
    <property type="term" value="C:plasma membrane"/>
    <property type="evidence" value="ECO:0007669"/>
    <property type="project" value="UniProtKB-SubCell"/>
</dbReference>
<dbReference type="SMART" id="SM00283">
    <property type="entry name" value="MA"/>
    <property type="match status" value="1"/>
</dbReference>
<keyword evidence="2" id="KW-1003">Cell membrane</keyword>
<dbReference type="InterPro" id="IPR004089">
    <property type="entry name" value="MCPsignal_dom"/>
</dbReference>
<keyword evidence="3 9" id="KW-0812">Transmembrane</keyword>